<dbReference type="EMBL" id="JAANNP010000063">
    <property type="protein sequence ID" value="NHC15860.1"/>
    <property type="molecule type" value="Genomic_DNA"/>
</dbReference>
<comment type="similarity">
    <text evidence="1 5">Belongs to the peptidase S8 family.</text>
</comment>
<dbReference type="PANTHER" id="PTHR43806:SF66">
    <property type="entry name" value="SERIN ENDOPEPTIDASE"/>
    <property type="match status" value="1"/>
</dbReference>
<evidence type="ECO:0000256" key="2">
    <source>
        <dbReference type="ARBA" id="ARBA00022670"/>
    </source>
</evidence>
<comment type="caution">
    <text evidence="8">The sequence shown here is derived from an EMBL/GenBank/DDBJ whole genome shotgun (WGS) entry which is preliminary data.</text>
</comment>
<keyword evidence="2 5" id="KW-0645">Protease</keyword>
<dbReference type="PANTHER" id="PTHR43806">
    <property type="entry name" value="PEPTIDASE S8"/>
    <property type="match status" value="1"/>
</dbReference>
<organism evidence="8 9">
    <name type="scientific">Motilibacter deserti</name>
    <dbReference type="NCBI Taxonomy" id="2714956"/>
    <lineage>
        <taxon>Bacteria</taxon>
        <taxon>Bacillati</taxon>
        <taxon>Actinomycetota</taxon>
        <taxon>Actinomycetes</taxon>
        <taxon>Motilibacterales</taxon>
        <taxon>Motilibacteraceae</taxon>
        <taxon>Motilibacter</taxon>
    </lineage>
</organism>
<evidence type="ECO:0000313" key="9">
    <source>
        <dbReference type="Proteomes" id="UP000800981"/>
    </source>
</evidence>
<dbReference type="Proteomes" id="UP000800981">
    <property type="component" value="Unassembled WGS sequence"/>
</dbReference>
<evidence type="ECO:0000256" key="5">
    <source>
        <dbReference type="PROSITE-ProRule" id="PRU01240"/>
    </source>
</evidence>
<feature type="active site" description="Charge relay system" evidence="5">
    <location>
        <position position="415"/>
    </location>
</feature>
<feature type="region of interest" description="Disordered" evidence="6">
    <location>
        <begin position="1"/>
        <end position="39"/>
    </location>
</feature>
<dbReference type="CDD" id="cd00306">
    <property type="entry name" value="Peptidases_S8_S53"/>
    <property type="match status" value="1"/>
</dbReference>
<dbReference type="InterPro" id="IPR050131">
    <property type="entry name" value="Peptidase_S8_subtilisin-like"/>
</dbReference>
<gene>
    <name evidence="8" type="ORF">G9H71_18930</name>
</gene>
<dbReference type="PROSITE" id="PS51892">
    <property type="entry name" value="SUBTILASE"/>
    <property type="match status" value="1"/>
</dbReference>
<feature type="domain" description="Peptidase S8/S53" evidence="7">
    <location>
        <begin position="195"/>
        <end position="429"/>
    </location>
</feature>
<evidence type="ECO:0000256" key="3">
    <source>
        <dbReference type="ARBA" id="ARBA00022801"/>
    </source>
</evidence>
<dbReference type="Pfam" id="PF00082">
    <property type="entry name" value="Peptidase_S8"/>
    <property type="match status" value="1"/>
</dbReference>
<keyword evidence="9" id="KW-1185">Reference proteome</keyword>
<proteinExistence type="inferred from homology"/>
<accession>A0ABX0H227</accession>
<dbReference type="PROSITE" id="PS00138">
    <property type="entry name" value="SUBTILASE_SER"/>
    <property type="match status" value="1"/>
</dbReference>
<feature type="active site" description="Charge relay system" evidence="5">
    <location>
        <position position="244"/>
    </location>
</feature>
<dbReference type="SUPFAM" id="SSF52743">
    <property type="entry name" value="Subtilisin-like"/>
    <property type="match status" value="1"/>
</dbReference>
<evidence type="ECO:0000256" key="6">
    <source>
        <dbReference type="SAM" id="MobiDB-lite"/>
    </source>
</evidence>
<evidence type="ECO:0000256" key="4">
    <source>
        <dbReference type="ARBA" id="ARBA00022825"/>
    </source>
</evidence>
<feature type="active site" description="Charge relay system" evidence="5">
    <location>
        <position position="201"/>
    </location>
</feature>
<dbReference type="RefSeq" id="WP_166284347.1">
    <property type="nucleotide sequence ID" value="NZ_JAANNP010000063.1"/>
</dbReference>
<dbReference type="InterPro" id="IPR000209">
    <property type="entry name" value="Peptidase_S8/S53_dom"/>
</dbReference>
<dbReference type="InterPro" id="IPR036852">
    <property type="entry name" value="Peptidase_S8/S53_dom_sf"/>
</dbReference>
<evidence type="ECO:0000313" key="8">
    <source>
        <dbReference type="EMBL" id="NHC15860.1"/>
    </source>
</evidence>
<dbReference type="InterPro" id="IPR015500">
    <property type="entry name" value="Peptidase_S8_subtilisin-rel"/>
</dbReference>
<dbReference type="InterPro" id="IPR023828">
    <property type="entry name" value="Peptidase_S8_Ser-AS"/>
</dbReference>
<protein>
    <submittedName>
        <fullName evidence="8">S8/S53 family peptidase</fullName>
    </submittedName>
</protein>
<evidence type="ECO:0000256" key="1">
    <source>
        <dbReference type="ARBA" id="ARBA00011073"/>
    </source>
</evidence>
<sequence>MKAPPNDSRDRELGRPFREQFPDRRGEAQQRRDARRVRAQAAELAQAAAANGSRRELVRLLQRRRAGAPEDVVRFEPVPTTRGDETYVVAGSALVALTGDEEQRSTVRRILERAGYERVPLGCAELEDRVADYRHPTAGPGQRNRTVRQVRTTDTPAGLQYVEPLGIVMKHEGGAEPTSVVVVEPPASVSGSTPVVVAVIDSGISDQKRSDGWLEEVVRGGGNVDPLDAFPSPGNSYLDLGAGHGTFVAACVRQVAPDAEIRVYRAFDSDGLGSEVAVACAMVRAVRDGAQVLNLSFGGKTLDDTAPVAIEAALDVIDEIAEERGESPVLVAAAGNFGDDDPCWPAASRRVLSVAALTEHGAPAAWSSRGVWVDCSTVGEGVVSPYVRGTEDPTYDVTGPDAFGDDSWAVWTGTSFAAPQVAGAVARMCAETGLPPRLAARRVVRSGLPIPQFGRGVRLLPGS</sequence>
<dbReference type="Gene3D" id="3.40.50.200">
    <property type="entry name" value="Peptidase S8/S53 domain"/>
    <property type="match status" value="1"/>
</dbReference>
<keyword evidence="3 5" id="KW-0378">Hydrolase</keyword>
<dbReference type="PRINTS" id="PR00723">
    <property type="entry name" value="SUBTILISIN"/>
</dbReference>
<evidence type="ECO:0000259" key="7">
    <source>
        <dbReference type="Pfam" id="PF00082"/>
    </source>
</evidence>
<feature type="compositionally biased region" description="Basic and acidic residues" evidence="6">
    <location>
        <begin position="7"/>
        <end position="32"/>
    </location>
</feature>
<name>A0ABX0H227_9ACTN</name>
<reference evidence="8 9" key="1">
    <citation type="submission" date="2020-03" db="EMBL/GenBank/DDBJ databases">
        <title>Two novel Motilibacter sp.</title>
        <authorList>
            <person name="Liu S."/>
        </authorList>
    </citation>
    <scope>NUCLEOTIDE SEQUENCE [LARGE SCALE GENOMIC DNA]</scope>
    <source>
        <strain evidence="8 9">E257</strain>
    </source>
</reference>
<keyword evidence="4 5" id="KW-0720">Serine protease</keyword>